<keyword evidence="2 7" id="KW-0489">Methyltransferase</keyword>
<proteinExistence type="inferred from homology"/>
<dbReference type="GO" id="GO:0032259">
    <property type="term" value="P:methylation"/>
    <property type="evidence" value="ECO:0007669"/>
    <property type="project" value="UniProtKB-KW"/>
</dbReference>
<evidence type="ECO:0000256" key="2">
    <source>
        <dbReference type="ARBA" id="ARBA00022603"/>
    </source>
</evidence>
<dbReference type="Proteomes" id="UP000245634">
    <property type="component" value="Unassembled WGS sequence"/>
</dbReference>
<dbReference type="InterPro" id="IPR002052">
    <property type="entry name" value="DNA_methylase_N6_adenine_CS"/>
</dbReference>
<evidence type="ECO:0000259" key="6">
    <source>
        <dbReference type="Pfam" id="PF01555"/>
    </source>
</evidence>
<evidence type="ECO:0000313" key="8">
    <source>
        <dbReference type="Proteomes" id="UP000245634"/>
    </source>
</evidence>
<keyword evidence="5" id="KW-0680">Restriction system</keyword>
<dbReference type="AlphaFoldDB" id="A0A316D477"/>
<protein>
    <submittedName>
        <fullName evidence="7">Adenine-specific DNA-methyltransferase</fullName>
    </submittedName>
</protein>
<dbReference type="PRINTS" id="PR00506">
    <property type="entry name" value="D21N6MTFRASE"/>
</dbReference>
<reference evidence="7 8" key="1">
    <citation type="submission" date="2018-05" db="EMBL/GenBank/DDBJ databases">
        <title>Genomic Encyclopedia of Type Strains, Phase IV (KMG-IV): sequencing the most valuable type-strain genomes for metagenomic binning, comparative biology and taxonomic classification.</title>
        <authorList>
            <person name="Goeker M."/>
        </authorList>
    </citation>
    <scope>NUCLEOTIDE SEQUENCE [LARGE SCALE GENOMIC DNA]</scope>
    <source>
        <strain evidence="7 8">DSM 18773</strain>
    </source>
</reference>
<keyword evidence="3 7" id="KW-0808">Transferase</keyword>
<evidence type="ECO:0000256" key="4">
    <source>
        <dbReference type="ARBA" id="ARBA00022691"/>
    </source>
</evidence>
<dbReference type="GO" id="GO:0008170">
    <property type="term" value="F:N-methyltransferase activity"/>
    <property type="evidence" value="ECO:0007669"/>
    <property type="project" value="InterPro"/>
</dbReference>
<dbReference type="InterPro" id="IPR002941">
    <property type="entry name" value="DNA_methylase_N4/N6"/>
</dbReference>
<feature type="domain" description="DNA methylase N-4/N-6" evidence="6">
    <location>
        <begin position="39"/>
        <end position="415"/>
    </location>
</feature>
<evidence type="ECO:0000256" key="5">
    <source>
        <dbReference type="ARBA" id="ARBA00022747"/>
    </source>
</evidence>
<accession>A0A316D477</accession>
<organism evidence="7 8">
    <name type="scientific">Tumebacillus permanentifrigoris</name>
    <dbReference type="NCBI Taxonomy" id="378543"/>
    <lineage>
        <taxon>Bacteria</taxon>
        <taxon>Bacillati</taxon>
        <taxon>Bacillota</taxon>
        <taxon>Bacilli</taxon>
        <taxon>Bacillales</taxon>
        <taxon>Alicyclobacillaceae</taxon>
        <taxon>Tumebacillus</taxon>
    </lineage>
</organism>
<evidence type="ECO:0000256" key="3">
    <source>
        <dbReference type="ARBA" id="ARBA00022679"/>
    </source>
</evidence>
<keyword evidence="4" id="KW-0949">S-adenosyl-L-methionine</keyword>
<sequence>MRVIRELCVGTEVNQSKNMIIEGENLRVMAELEQHRGRVDLIVTDPPYNTGRTFRYRDSWGGEWVSMMKPRLLRMQELLKPGGVLAICIDDNELFRLGLLLDEVFGEQNRIAIINWQKSYGPRNDNKHVSRDTEYVLVYAKNKEQASTNLLPRNDVMNAKYKNPDNDPAGPWKIGGDATVATPAERDRYAIQSPFTGALHYPGARAWSHPKKKMKEWLEQWGSHYEERELGDGRAKALVLKNAPTPTLADCKLDTCPVAYDDRVFEHPLLQSARQKAEELRDHGVWPMLYFTANGTGRPALKRYLQYVKQGKIPTTFWAEDDYDEPFVLGTESWSHKESGHTQAGISELNTIIGKGHNFQTVKPLQLIKKLIHIWCPPDGIVLDPFAGSGTTAHAVLDLNHESGADRQFILIEQGNSEAWDQFARTLTRERVRRVAEPLSGGFEFIAFV</sequence>
<dbReference type="Pfam" id="PF01555">
    <property type="entry name" value="N6_N4_Mtase"/>
    <property type="match status" value="1"/>
</dbReference>
<keyword evidence="8" id="KW-1185">Reference proteome</keyword>
<dbReference type="EMBL" id="QGGL01000018">
    <property type="protein sequence ID" value="PWK07043.1"/>
    <property type="molecule type" value="Genomic_DNA"/>
</dbReference>
<dbReference type="GO" id="GO:0009307">
    <property type="term" value="P:DNA restriction-modification system"/>
    <property type="evidence" value="ECO:0007669"/>
    <property type="project" value="UniProtKB-KW"/>
</dbReference>
<dbReference type="Gene3D" id="3.40.50.150">
    <property type="entry name" value="Vaccinia Virus protein VP39"/>
    <property type="match status" value="2"/>
</dbReference>
<dbReference type="SUPFAM" id="SSF53335">
    <property type="entry name" value="S-adenosyl-L-methionine-dependent methyltransferases"/>
    <property type="match status" value="1"/>
</dbReference>
<dbReference type="GO" id="GO:0003677">
    <property type="term" value="F:DNA binding"/>
    <property type="evidence" value="ECO:0007669"/>
    <property type="project" value="InterPro"/>
</dbReference>
<evidence type="ECO:0000313" key="7">
    <source>
        <dbReference type="EMBL" id="PWK07043.1"/>
    </source>
</evidence>
<dbReference type="InterPro" id="IPR002295">
    <property type="entry name" value="N4/N6-MTase_EcoPI_Mod-like"/>
</dbReference>
<dbReference type="InterPro" id="IPR029063">
    <property type="entry name" value="SAM-dependent_MTases_sf"/>
</dbReference>
<comment type="similarity">
    <text evidence="1">Belongs to the N(4)/N(6)-methyltransferase family.</text>
</comment>
<gene>
    <name evidence="7" type="ORF">C7459_118119</name>
</gene>
<dbReference type="PROSITE" id="PS00092">
    <property type="entry name" value="N6_MTASE"/>
    <property type="match status" value="1"/>
</dbReference>
<comment type="caution">
    <text evidence="7">The sequence shown here is derived from an EMBL/GenBank/DDBJ whole genome shotgun (WGS) entry which is preliminary data.</text>
</comment>
<name>A0A316D477_9BACL</name>
<evidence type="ECO:0000256" key="1">
    <source>
        <dbReference type="ARBA" id="ARBA00006594"/>
    </source>
</evidence>